<dbReference type="InterPro" id="IPR011992">
    <property type="entry name" value="EF-hand-dom_pair"/>
</dbReference>
<dbReference type="EMBL" id="JABFTP020000021">
    <property type="protein sequence ID" value="KAL3267698.1"/>
    <property type="molecule type" value="Genomic_DNA"/>
</dbReference>
<name>A0ABD2MMZ6_9CUCU</name>
<dbReference type="InterPro" id="IPR018247">
    <property type="entry name" value="EF_Hand_1_Ca_BS"/>
</dbReference>
<keyword evidence="1" id="KW-0677">Repeat</keyword>
<evidence type="ECO:0000259" key="3">
    <source>
        <dbReference type="PROSITE" id="PS50222"/>
    </source>
</evidence>
<dbReference type="Gene3D" id="1.10.238.10">
    <property type="entry name" value="EF-hand"/>
    <property type="match status" value="2"/>
</dbReference>
<accession>A0ABD2MMZ6</accession>
<evidence type="ECO:0000256" key="1">
    <source>
        <dbReference type="ARBA" id="ARBA00022737"/>
    </source>
</evidence>
<reference evidence="4 5" key="1">
    <citation type="journal article" date="2021" name="BMC Biol.">
        <title>Horizontally acquired antibacterial genes associated with adaptive radiation of ladybird beetles.</title>
        <authorList>
            <person name="Li H.S."/>
            <person name="Tang X.F."/>
            <person name="Huang Y.H."/>
            <person name="Xu Z.Y."/>
            <person name="Chen M.L."/>
            <person name="Du X.Y."/>
            <person name="Qiu B.Y."/>
            <person name="Chen P.T."/>
            <person name="Zhang W."/>
            <person name="Slipinski A."/>
            <person name="Escalona H.E."/>
            <person name="Waterhouse R.M."/>
            <person name="Zwick A."/>
            <person name="Pang H."/>
        </authorList>
    </citation>
    <scope>NUCLEOTIDE SEQUENCE [LARGE SCALE GENOMIC DNA]</scope>
    <source>
        <strain evidence="4">SYSU2018</strain>
    </source>
</reference>
<dbReference type="PROSITE" id="PS00018">
    <property type="entry name" value="EF_HAND_1"/>
    <property type="match status" value="2"/>
</dbReference>
<dbReference type="CDD" id="cd00051">
    <property type="entry name" value="EFh"/>
    <property type="match status" value="2"/>
</dbReference>
<evidence type="ECO:0000313" key="5">
    <source>
        <dbReference type="Proteomes" id="UP001516400"/>
    </source>
</evidence>
<feature type="domain" description="EF-hand" evidence="3">
    <location>
        <begin position="106"/>
        <end position="141"/>
    </location>
</feature>
<dbReference type="SUPFAM" id="SSF47473">
    <property type="entry name" value="EF-hand"/>
    <property type="match status" value="1"/>
</dbReference>
<evidence type="ECO:0000256" key="2">
    <source>
        <dbReference type="ARBA" id="ARBA00022837"/>
    </source>
</evidence>
<dbReference type="FunFam" id="1.10.238.10:FF:000003">
    <property type="entry name" value="Calmodulin A"/>
    <property type="match status" value="1"/>
</dbReference>
<dbReference type="PANTHER" id="PTHR23048:SF0">
    <property type="entry name" value="CALMODULIN LIKE 3"/>
    <property type="match status" value="1"/>
</dbReference>
<keyword evidence="2" id="KW-0106">Calcium</keyword>
<feature type="domain" description="EF-hand" evidence="3">
    <location>
        <begin position="28"/>
        <end position="63"/>
    </location>
</feature>
<gene>
    <name evidence="4" type="ORF">HHI36_006830</name>
</gene>
<proteinExistence type="predicted"/>
<dbReference type="PROSITE" id="PS50222">
    <property type="entry name" value="EF_HAND_2"/>
    <property type="match status" value="4"/>
</dbReference>
<dbReference type="Proteomes" id="UP001516400">
    <property type="component" value="Unassembled WGS sequence"/>
</dbReference>
<keyword evidence="5" id="KW-1185">Reference proteome</keyword>
<dbReference type="SMART" id="SM00054">
    <property type="entry name" value="EFh"/>
    <property type="match status" value="4"/>
</dbReference>
<feature type="domain" description="EF-hand" evidence="3">
    <location>
        <begin position="64"/>
        <end position="99"/>
    </location>
</feature>
<organism evidence="4 5">
    <name type="scientific">Cryptolaemus montrouzieri</name>
    <dbReference type="NCBI Taxonomy" id="559131"/>
    <lineage>
        <taxon>Eukaryota</taxon>
        <taxon>Metazoa</taxon>
        <taxon>Ecdysozoa</taxon>
        <taxon>Arthropoda</taxon>
        <taxon>Hexapoda</taxon>
        <taxon>Insecta</taxon>
        <taxon>Pterygota</taxon>
        <taxon>Neoptera</taxon>
        <taxon>Endopterygota</taxon>
        <taxon>Coleoptera</taxon>
        <taxon>Polyphaga</taxon>
        <taxon>Cucujiformia</taxon>
        <taxon>Coccinelloidea</taxon>
        <taxon>Coccinellidae</taxon>
        <taxon>Scymninae</taxon>
        <taxon>Scymnini</taxon>
        <taxon>Cryptolaemus</taxon>
    </lineage>
</organism>
<evidence type="ECO:0000313" key="4">
    <source>
        <dbReference type="EMBL" id="KAL3267698.1"/>
    </source>
</evidence>
<dbReference type="InterPro" id="IPR050230">
    <property type="entry name" value="CALM/Myosin/TropC-like"/>
</dbReference>
<feature type="domain" description="EF-hand" evidence="3">
    <location>
        <begin position="142"/>
        <end position="173"/>
    </location>
</feature>
<dbReference type="InterPro" id="IPR002048">
    <property type="entry name" value="EF_hand_dom"/>
</dbReference>
<dbReference type="PANTHER" id="PTHR23048">
    <property type="entry name" value="MYOSIN LIGHT CHAIN 1, 3"/>
    <property type="match status" value="1"/>
</dbReference>
<dbReference type="Pfam" id="PF13499">
    <property type="entry name" value="EF-hand_7"/>
    <property type="match status" value="2"/>
</dbReference>
<protein>
    <recommendedName>
        <fullName evidence="3">EF-hand domain-containing protein</fullName>
    </recommendedName>
</protein>
<sequence length="173" mass="19488">MGDTKDAAVAKAEDEELARFRDLNIDKGQLKMLKEIFNAFDLEKSGNIGVEMIGQILDMLGQQLSQEDLQAIVAEIDADGNGVMSFDEFAQLAARFLIEEEEDTEAILRELKDAFRLYDKEGLGYISVDLLREILKELDDKITPKDLDQMIEEIDTDGSGTVDWEEFKAMMIG</sequence>
<dbReference type="AlphaFoldDB" id="A0ABD2MMZ6"/>
<comment type="caution">
    <text evidence="4">The sequence shown here is derived from an EMBL/GenBank/DDBJ whole genome shotgun (WGS) entry which is preliminary data.</text>
</comment>